<protein>
    <recommendedName>
        <fullName evidence="4">SDR family NAD(P)-dependent oxidoreductase</fullName>
    </recommendedName>
</protein>
<proteinExistence type="predicted"/>
<dbReference type="SUPFAM" id="SSF51735">
    <property type="entry name" value="NAD(P)-binding Rossmann-fold domains"/>
    <property type="match status" value="1"/>
</dbReference>
<dbReference type="Proteomes" id="UP001059971">
    <property type="component" value="Chromosome 1"/>
</dbReference>
<gene>
    <name evidence="2" type="ORF">SBA_ch1_19280</name>
</gene>
<dbReference type="Gene3D" id="3.40.50.720">
    <property type="entry name" value="NAD(P)-binding Rossmann-like Domain"/>
    <property type="match status" value="1"/>
</dbReference>
<evidence type="ECO:0000256" key="1">
    <source>
        <dbReference type="SAM" id="MobiDB-lite"/>
    </source>
</evidence>
<dbReference type="RefSeq" id="WP_261934261.1">
    <property type="nucleotide sequence ID" value="NZ_AP018817.1"/>
</dbReference>
<feature type="region of interest" description="Disordered" evidence="1">
    <location>
        <begin position="48"/>
        <end position="83"/>
    </location>
</feature>
<evidence type="ECO:0000313" key="2">
    <source>
        <dbReference type="EMBL" id="BBF69728.1"/>
    </source>
</evidence>
<dbReference type="InterPro" id="IPR002347">
    <property type="entry name" value="SDR_fam"/>
</dbReference>
<evidence type="ECO:0008006" key="4">
    <source>
        <dbReference type="Google" id="ProtNLM"/>
    </source>
</evidence>
<dbReference type="Pfam" id="PF00106">
    <property type="entry name" value="adh_short"/>
    <property type="match status" value="1"/>
</dbReference>
<evidence type="ECO:0000313" key="3">
    <source>
        <dbReference type="Proteomes" id="UP001059971"/>
    </source>
</evidence>
<reference evidence="2" key="1">
    <citation type="submission" date="2018-07" db="EMBL/GenBank/DDBJ databases">
        <title>Complete genome sequence of Sphingomonas bisphenolicum strain AO1, a bisphenol A degradative bacterium isolated from Japanese farm field.</title>
        <authorList>
            <person name="Murakami M."/>
            <person name="Koh M."/>
            <person name="Koba S."/>
            <person name="Matsumura Y."/>
        </authorList>
    </citation>
    <scope>NUCLEOTIDE SEQUENCE</scope>
    <source>
        <strain evidence="2">AO1</strain>
    </source>
</reference>
<accession>A0ABN5WBU0</accession>
<dbReference type="InterPro" id="IPR036291">
    <property type="entry name" value="NAD(P)-bd_dom_sf"/>
</dbReference>
<dbReference type="EMBL" id="AP018817">
    <property type="protein sequence ID" value="BBF69728.1"/>
    <property type="molecule type" value="Genomic_DNA"/>
</dbReference>
<name>A0ABN5WBU0_9SPHN</name>
<keyword evidence="3" id="KW-1185">Reference proteome</keyword>
<feature type="compositionally biased region" description="Low complexity" evidence="1">
    <location>
        <begin position="65"/>
        <end position="83"/>
    </location>
</feature>
<sequence>MALLKGKVAIVTGAGSGIGAAIVETFHREGAQVFAVDVSGRQEEVAARLGSGGMGEGPGREPGADDPWPLLPAPAAVRQPRRA</sequence>
<organism evidence="2 3">
    <name type="scientific">Sphingomonas bisphenolicum</name>
    <dbReference type="NCBI Taxonomy" id="296544"/>
    <lineage>
        <taxon>Bacteria</taxon>
        <taxon>Pseudomonadati</taxon>
        <taxon>Pseudomonadota</taxon>
        <taxon>Alphaproteobacteria</taxon>
        <taxon>Sphingomonadales</taxon>
        <taxon>Sphingomonadaceae</taxon>
        <taxon>Sphingomonas</taxon>
    </lineage>
</organism>